<protein>
    <submittedName>
        <fullName evidence="2">Short-chain dehydrogenase/reductase</fullName>
    </submittedName>
</protein>
<dbReference type="PROSITE" id="PS00061">
    <property type="entry name" value="ADH_SHORT"/>
    <property type="match status" value="1"/>
</dbReference>
<dbReference type="Proteomes" id="UP000237105">
    <property type="component" value="Unassembled WGS sequence"/>
</dbReference>
<dbReference type="PANTHER" id="PTHR42820">
    <property type="entry name" value="SHORT-CHAIN DEHYDROGENASE REDUCTASE"/>
    <property type="match status" value="1"/>
</dbReference>
<dbReference type="PANTHER" id="PTHR42820:SF13">
    <property type="entry name" value="(-)-ISOPIPERITENOL_(-)-CARVEOL DEHYDROGENASE, MITOCHONDRIAL-LIKE"/>
    <property type="match status" value="1"/>
</dbReference>
<dbReference type="OrthoDB" id="294295at2759"/>
<dbReference type="InterPro" id="IPR020904">
    <property type="entry name" value="Sc_DH/Rdtase_CS"/>
</dbReference>
<dbReference type="SUPFAM" id="SSF51735">
    <property type="entry name" value="NAD(P)-binding Rossmann-fold domains"/>
    <property type="match status" value="1"/>
</dbReference>
<proteinExistence type="inferred from homology"/>
<dbReference type="Gene3D" id="3.40.50.720">
    <property type="entry name" value="NAD(P)-binding Rossmann-like Domain"/>
    <property type="match status" value="1"/>
</dbReference>
<sequence>MTDSTPISAGKLHGKVTIITGGASGIGEATARRFVSHGARAVVIADVQDEKGQNVAASIGHDRCTYVHCDVTNEDQVKALVDSTVRRYGRLDVMFSNAGVPSACQQTVVDFDLAAYEGLFAVNVRGMAACVKHAARAMVEGGVRGGSVVCTASRMASVGTEKYTDYTMSKHAVLGLVRCASLQLGACGIRVNAVSPGPISTPLLVALFEGNLEKEELEKRVESTVSLKIGRVPSVENVAEAVSFLASDESEFITGHNLAVDGGYIPQPV</sequence>
<comment type="similarity">
    <text evidence="1">Belongs to the short-chain dehydrogenases/reductases (SDR) family.</text>
</comment>
<dbReference type="AlphaFoldDB" id="A0A2P5B9R3"/>
<keyword evidence="3" id="KW-1185">Reference proteome</keyword>
<evidence type="ECO:0000313" key="3">
    <source>
        <dbReference type="Proteomes" id="UP000237105"/>
    </source>
</evidence>
<dbReference type="InterPro" id="IPR002347">
    <property type="entry name" value="SDR_fam"/>
</dbReference>
<gene>
    <name evidence="2" type="ORF">PanWU01x14_258930</name>
</gene>
<accession>A0A2P5B9R3</accession>
<dbReference type="Pfam" id="PF13561">
    <property type="entry name" value="adh_short_C2"/>
    <property type="match status" value="1"/>
</dbReference>
<dbReference type="NCBIfam" id="NF005559">
    <property type="entry name" value="PRK07231.1"/>
    <property type="match status" value="1"/>
</dbReference>
<dbReference type="PRINTS" id="PR00081">
    <property type="entry name" value="GDHRDH"/>
</dbReference>
<organism evidence="2 3">
    <name type="scientific">Parasponia andersonii</name>
    <name type="common">Sponia andersonii</name>
    <dbReference type="NCBI Taxonomy" id="3476"/>
    <lineage>
        <taxon>Eukaryota</taxon>
        <taxon>Viridiplantae</taxon>
        <taxon>Streptophyta</taxon>
        <taxon>Embryophyta</taxon>
        <taxon>Tracheophyta</taxon>
        <taxon>Spermatophyta</taxon>
        <taxon>Magnoliopsida</taxon>
        <taxon>eudicotyledons</taxon>
        <taxon>Gunneridae</taxon>
        <taxon>Pentapetalae</taxon>
        <taxon>rosids</taxon>
        <taxon>fabids</taxon>
        <taxon>Rosales</taxon>
        <taxon>Cannabaceae</taxon>
        <taxon>Parasponia</taxon>
    </lineage>
</organism>
<dbReference type="EMBL" id="JXTB01000329">
    <property type="protein sequence ID" value="PON45530.1"/>
    <property type="molecule type" value="Genomic_DNA"/>
</dbReference>
<evidence type="ECO:0000256" key="1">
    <source>
        <dbReference type="ARBA" id="ARBA00006484"/>
    </source>
</evidence>
<dbReference type="STRING" id="3476.A0A2P5B9R3"/>
<comment type="caution">
    <text evidence="2">The sequence shown here is derived from an EMBL/GenBank/DDBJ whole genome shotgun (WGS) entry which is preliminary data.</text>
</comment>
<evidence type="ECO:0000313" key="2">
    <source>
        <dbReference type="EMBL" id="PON45530.1"/>
    </source>
</evidence>
<dbReference type="FunFam" id="3.40.50.720:FF:000084">
    <property type="entry name" value="Short-chain dehydrogenase reductase"/>
    <property type="match status" value="1"/>
</dbReference>
<dbReference type="InterPro" id="IPR036291">
    <property type="entry name" value="NAD(P)-bd_dom_sf"/>
</dbReference>
<name>A0A2P5B9R3_PARAD</name>
<reference evidence="3" key="1">
    <citation type="submission" date="2016-06" db="EMBL/GenBank/DDBJ databases">
        <title>Parallel loss of symbiosis genes in relatives of nitrogen-fixing non-legume Parasponia.</title>
        <authorList>
            <person name="Van Velzen R."/>
            <person name="Holmer R."/>
            <person name="Bu F."/>
            <person name="Rutten L."/>
            <person name="Van Zeijl A."/>
            <person name="Liu W."/>
            <person name="Santuari L."/>
            <person name="Cao Q."/>
            <person name="Sharma T."/>
            <person name="Shen D."/>
            <person name="Roswanjaya Y."/>
            <person name="Wardhani T."/>
            <person name="Kalhor M.S."/>
            <person name="Jansen J."/>
            <person name="Van den Hoogen J."/>
            <person name="Gungor B."/>
            <person name="Hartog M."/>
            <person name="Hontelez J."/>
            <person name="Verver J."/>
            <person name="Yang W.-C."/>
            <person name="Schijlen E."/>
            <person name="Repin R."/>
            <person name="Schilthuizen M."/>
            <person name="Schranz E."/>
            <person name="Heidstra R."/>
            <person name="Miyata K."/>
            <person name="Fedorova E."/>
            <person name="Kohlen W."/>
            <person name="Bisseling T."/>
            <person name="Smit S."/>
            <person name="Geurts R."/>
        </authorList>
    </citation>
    <scope>NUCLEOTIDE SEQUENCE [LARGE SCALE GENOMIC DNA]</scope>
    <source>
        <strain evidence="3">cv. WU1-14</strain>
    </source>
</reference>